<dbReference type="InterPro" id="IPR001387">
    <property type="entry name" value="Cro/C1-type_HTH"/>
</dbReference>
<sequence>MFNTSNVGKKIAQLRKEKNMTQMELADILGVSYQAVSNWERGNSMPDISKLPELVELLGCSIDSLLSDKKESALVEHVIKGDAAQFVKEEKVSVETLAAAAPVLKPSQTENLMDTVIRDNEELLNTKDLLSIAPFVSEDFLEYWVKKLMWLTI</sequence>
<dbReference type="AlphaFoldDB" id="A0A6P1TSY1"/>
<name>A0A6P1TSY1_9FIRM</name>
<organism evidence="3 4">
    <name type="scientific">Anaerocolumna sedimenticola</name>
    <dbReference type="NCBI Taxonomy" id="2696063"/>
    <lineage>
        <taxon>Bacteria</taxon>
        <taxon>Bacillati</taxon>
        <taxon>Bacillota</taxon>
        <taxon>Clostridia</taxon>
        <taxon>Lachnospirales</taxon>
        <taxon>Lachnospiraceae</taxon>
        <taxon>Anaerocolumna</taxon>
    </lineage>
</organism>
<dbReference type="SMART" id="SM00530">
    <property type="entry name" value="HTH_XRE"/>
    <property type="match status" value="1"/>
</dbReference>
<dbReference type="PROSITE" id="PS50943">
    <property type="entry name" value="HTH_CROC1"/>
    <property type="match status" value="1"/>
</dbReference>
<dbReference type="InterPro" id="IPR010982">
    <property type="entry name" value="Lambda_DNA-bd_dom_sf"/>
</dbReference>
<dbReference type="KEGG" id="anr:Ana3638_24165"/>
<dbReference type="RefSeq" id="WP_161840299.1">
    <property type="nucleotide sequence ID" value="NZ_CP048000.1"/>
</dbReference>
<keyword evidence="4" id="KW-1185">Reference proteome</keyword>
<dbReference type="PANTHER" id="PTHR46558:SF11">
    <property type="entry name" value="HTH-TYPE TRANSCRIPTIONAL REGULATOR XRE"/>
    <property type="match status" value="1"/>
</dbReference>
<evidence type="ECO:0000256" key="1">
    <source>
        <dbReference type="ARBA" id="ARBA00023125"/>
    </source>
</evidence>
<dbReference type="PANTHER" id="PTHR46558">
    <property type="entry name" value="TRACRIPTIONAL REGULATORY PROTEIN-RELATED-RELATED"/>
    <property type="match status" value="1"/>
</dbReference>
<dbReference type="EMBL" id="CP048000">
    <property type="protein sequence ID" value="QHQ63487.1"/>
    <property type="molecule type" value="Genomic_DNA"/>
</dbReference>
<dbReference type="GO" id="GO:0003677">
    <property type="term" value="F:DNA binding"/>
    <property type="evidence" value="ECO:0007669"/>
    <property type="project" value="UniProtKB-KW"/>
</dbReference>
<dbReference type="SUPFAM" id="SSF47413">
    <property type="entry name" value="lambda repressor-like DNA-binding domains"/>
    <property type="match status" value="1"/>
</dbReference>
<keyword evidence="1" id="KW-0238">DNA-binding</keyword>
<accession>A0A6P1TSY1</accession>
<gene>
    <name evidence="3" type="ORF">Ana3638_24165</name>
</gene>
<dbReference type="Pfam" id="PF01381">
    <property type="entry name" value="HTH_3"/>
    <property type="match status" value="1"/>
</dbReference>
<reference evidence="3 4" key="1">
    <citation type="submission" date="2020-01" db="EMBL/GenBank/DDBJ databases">
        <title>Genome analysis of Anaerocolumna sp. CBA3638.</title>
        <authorList>
            <person name="Kim J."/>
            <person name="Roh S.W."/>
        </authorList>
    </citation>
    <scope>NUCLEOTIDE SEQUENCE [LARGE SCALE GENOMIC DNA]</scope>
    <source>
        <strain evidence="3 4">CBA3638</strain>
    </source>
</reference>
<dbReference type="Gene3D" id="1.10.260.40">
    <property type="entry name" value="lambda repressor-like DNA-binding domains"/>
    <property type="match status" value="1"/>
</dbReference>
<evidence type="ECO:0000259" key="2">
    <source>
        <dbReference type="PROSITE" id="PS50943"/>
    </source>
</evidence>
<dbReference type="CDD" id="cd00093">
    <property type="entry name" value="HTH_XRE"/>
    <property type="match status" value="1"/>
</dbReference>
<evidence type="ECO:0000313" key="3">
    <source>
        <dbReference type="EMBL" id="QHQ63487.1"/>
    </source>
</evidence>
<dbReference type="Proteomes" id="UP000464314">
    <property type="component" value="Chromosome"/>
</dbReference>
<proteinExistence type="predicted"/>
<feature type="domain" description="HTH cro/C1-type" evidence="2">
    <location>
        <begin position="11"/>
        <end position="65"/>
    </location>
</feature>
<protein>
    <submittedName>
        <fullName evidence="3">Helix-turn-helix domain-containing protein</fullName>
    </submittedName>
</protein>
<evidence type="ECO:0000313" key="4">
    <source>
        <dbReference type="Proteomes" id="UP000464314"/>
    </source>
</evidence>